<proteinExistence type="predicted"/>
<feature type="region of interest" description="Disordered" evidence="2">
    <location>
        <begin position="228"/>
        <end position="255"/>
    </location>
</feature>
<dbReference type="InterPro" id="IPR002885">
    <property type="entry name" value="PPR_rpt"/>
</dbReference>
<feature type="compositionally biased region" description="Polar residues" evidence="2">
    <location>
        <begin position="45"/>
        <end position="61"/>
    </location>
</feature>
<feature type="region of interest" description="Disordered" evidence="2">
    <location>
        <begin position="685"/>
        <end position="789"/>
    </location>
</feature>
<dbReference type="GeneID" id="91988749"/>
<gene>
    <name evidence="3" type="ORF">I308_101891</name>
</gene>
<feature type="region of interest" description="Disordered" evidence="2">
    <location>
        <begin position="34"/>
        <end position="97"/>
    </location>
</feature>
<evidence type="ECO:0000256" key="2">
    <source>
        <dbReference type="SAM" id="MobiDB-lite"/>
    </source>
</evidence>
<evidence type="ECO:0008006" key="5">
    <source>
        <dbReference type="Google" id="ProtNLM"/>
    </source>
</evidence>
<keyword evidence="4" id="KW-1185">Reference proteome</keyword>
<sequence length="789" mass="88429">MWALRTSSPVVRPPALTLLRSVSPLLFARAYSKPAERAGSRGGHSRTSLATAKGNTPSQPNHFERHHTPYSRKSKVSSYNTRPSSRPFRSNQNDDNPWTTSVRLRRWIERHKTPLTPAQVDEVTRLVIEAPQHMLNAPVWNMLIGYMGRLGKLDRVWNLYNQMKKRNFTPTARTYSTILNAYAGVAHSGQTPDFSFKEPQKRTMSRVTIVYNHSQEYMKKLIEAQGTEEEEDLGVSTSGVQLREDRPQESTESLQQSDIVIAPTNAYLKFLSRHGLFTQMQRTFLSLPQSGPLAPDTVTYSLMFAALYHVHRSLEHAPDGKAKAMMIGPTAKALWEQCLRQSSKKEGQGGQVDNGLVAMYVRCLLRGRPEDQRLAVSVIEQVWNLPSPGNSDPTSTSIYLPPPLLTAYPIPKLDIDVKSATALISSLHTANLPVLATHYTHLILSSSSLIPSFDIEFFKAAILALSATGEVQSIVGIMDTYQPPSRGKDGWPRDTYRAALTAARWAGDYVSALSIFRRATHLSFNVGHISTDPSTPPPKIEPYRWVTPNGLAHDKRDTVWVKPTKIDPDAQLLGLLIKTAIQKSNKEIRSALDVYVRTGGESKYLALPSAMQADNVSTTSRKLLRDEQSRELDSSAMRKQLTSSVDLARDIQRAAERLGKGYEKMAVEAGEVVTKWGWVERGARKKTPHVKGDTKNVEMDIEGSAEDEDLDWEDENLVGTRESRVKGTNQDRHHSTGKRRRERRGTSKSHPDSTGHRKYVHERGSNKAKSREREGTMREGKVSTFGLRR</sequence>
<dbReference type="PROSITE" id="PS51375">
    <property type="entry name" value="PPR"/>
    <property type="match status" value="1"/>
</dbReference>
<organism evidence="3 4">
    <name type="scientific">Cryptococcus tetragattii IND107</name>
    <dbReference type="NCBI Taxonomy" id="1296105"/>
    <lineage>
        <taxon>Eukaryota</taxon>
        <taxon>Fungi</taxon>
        <taxon>Dikarya</taxon>
        <taxon>Basidiomycota</taxon>
        <taxon>Agaricomycotina</taxon>
        <taxon>Tremellomycetes</taxon>
        <taxon>Tremellales</taxon>
        <taxon>Cryptococcaceae</taxon>
        <taxon>Cryptococcus</taxon>
        <taxon>Cryptococcus gattii species complex</taxon>
    </lineage>
</organism>
<protein>
    <recommendedName>
        <fullName evidence="5">Pentatricopeptide repeat protein</fullName>
    </recommendedName>
</protein>
<reference evidence="3" key="1">
    <citation type="submission" date="2015-01" db="EMBL/GenBank/DDBJ databases">
        <authorList>
            <consortium name="The Broad Institute Genomics Platform"/>
            <person name="Cuomo C."/>
            <person name="Litvintseva A."/>
            <person name="Chen Y."/>
            <person name="Heitman J."/>
            <person name="Sun S."/>
            <person name="Springer D."/>
            <person name="Dromer F."/>
            <person name="Young S."/>
            <person name="Zeng Q."/>
            <person name="Gargeya S."/>
            <person name="Abouelleil A."/>
            <person name="Alvarado L."/>
            <person name="Chapman S.B."/>
            <person name="Gainer-Dewar J."/>
            <person name="Goldberg J."/>
            <person name="Griggs A."/>
            <person name="Gujja S."/>
            <person name="Hansen M."/>
            <person name="Howarth C."/>
            <person name="Imamovic A."/>
            <person name="Larimer J."/>
            <person name="Murphy C."/>
            <person name="Naylor J."/>
            <person name="Pearson M."/>
            <person name="Priest M."/>
            <person name="Roberts A."/>
            <person name="Saif S."/>
            <person name="Shea T."/>
            <person name="Sykes S."/>
            <person name="Wortman J."/>
            <person name="Nusbaum C."/>
            <person name="Birren B."/>
        </authorList>
    </citation>
    <scope>NUCLEOTIDE SEQUENCE</scope>
    <source>
        <strain evidence="3">IND107</strain>
    </source>
</reference>
<accession>A0ABR3BWI0</accession>
<dbReference type="Gene3D" id="1.25.40.10">
    <property type="entry name" value="Tetratricopeptide repeat domain"/>
    <property type="match status" value="1"/>
</dbReference>
<evidence type="ECO:0000313" key="3">
    <source>
        <dbReference type="EMBL" id="KAL0252499.1"/>
    </source>
</evidence>
<feature type="repeat" description="PPR" evidence="1">
    <location>
        <begin position="136"/>
        <end position="170"/>
    </location>
</feature>
<dbReference type="PANTHER" id="PTHR47938">
    <property type="entry name" value="RESPIRATORY COMPLEX I CHAPERONE (CIA84), PUTATIVE (AFU_ORTHOLOGUE AFUA_2G06020)-RELATED"/>
    <property type="match status" value="1"/>
</dbReference>
<comment type="caution">
    <text evidence="3">The sequence shown here is derived from an EMBL/GenBank/DDBJ whole genome shotgun (WGS) entry which is preliminary data.</text>
</comment>
<dbReference type="PANTHER" id="PTHR47938:SF35">
    <property type="entry name" value="PENTATRICOPEPTIDE REPEAT-CONTAINING PROTEIN 4, MITOCHONDRIAL-RELATED"/>
    <property type="match status" value="1"/>
</dbReference>
<dbReference type="Proteomes" id="UP000054399">
    <property type="component" value="Unassembled WGS sequence"/>
</dbReference>
<feature type="compositionally biased region" description="Polar residues" evidence="2">
    <location>
        <begin position="76"/>
        <end position="97"/>
    </location>
</feature>
<evidence type="ECO:0000313" key="4">
    <source>
        <dbReference type="Proteomes" id="UP000054399"/>
    </source>
</evidence>
<feature type="compositionally biased region" description="Basic and acidic residues" evidence="2">
    <location>
        <begin position="749"/>
        <end position="781"/>
    </location>
</feature>
<evidence type="ECO:0000256" key="1">
    <source>
        <dbReference type="PROSITE-ProRule" id="PRU00708"/>
    </source>
</evidence>
<dbReference type="InterPro" id="IPR011990">
    <property type="entry name" value="TPR-like_helical_dom_sf"/>
</dbReference>
<feature type="compositionally biased region" description="Basic residues" evidence="2">
    <location>
        <begin position="735"/>
        <end position="747"/>
    </location>
</feature>
<reference evidence="3" key="2">
    <citation type="submission" date="2024-01" db="EMBL/GenBank/DDBJ databases">
        <title>Comparative genomics of Cryptococcus and Kwoniella reveals pathogenesis evolution and contrasting modes of karyotype evolution via chromosome fusion or intercentromeric recombination.</title>
        <authorList>
            <person name="Coelho M.A."/>
            <person name="David-Palma M."/>
            <person name="Shea T."/>
            <person name="Bowers K."/>
            <person name="Mcginley-Smith S."/>
            <person name="Mohammad A.W."/>
            <person name="Gnirke A."/>
            <person name="Yurkov A.M."/>
            <person name="Nowrousian M."/>
            <person name="Sun S."/>
            <person name="Cuomo C.A."/>
            <person name="Heitman J."/>
        </authorList>
    </citation>
    <scope>NUCLEOTIDE SEQUENCE</scope>
    <source>
        <strain evidence="3">IND107</strain>
    </source>
</reference>
<dbReference type="Pfam" id="PF13041">
    <property type="entry name" value="PPR_2"/>
    <property type="match status" value="1"/>
</dbReference>
<dbReference type="NCBIfam" id="TIGR00756">
    <property type="entry name" value="PPR"/>
    <property type="match status" value="1"/>
</dbReference>
<dbReference type="EMBL" id="ATAM02000003">
    <property type="protein sequence ID" value="KAL0252499.1"/>
    <property type="molecule type" value="Genomic_DNA"/>
</dbReference>
<name>A0ABR3BWI0_9TREE</name>
<feature type="compositionally biased region" description="Acidic residues" evidence="2">
    <location>
        <begin position="699"/>
        <end position="716"/>
    </location>
</feature>
<feature type="compositionally biased region" description="Basic and acidic residues" evidence="2">
    <location>
        <begin position="721"/>
        <end position="734"/>
    </location>
</feature>
<dbReference type="RefSeq" id="XP_066615219.1">
    <property type="nucleotide sequence ID" value="XM_066756442.1"/>
</dbReference>